<dbReference type="RefSeq" id="WP_092121339.1">
    <property type="nucleotide sequence ID" value="NZ_FMXO01000012.1"/>
</dbReference>
<dbReference type="InterPro" id="IPR036679">
    <property type="entry name" value="FlgN-like_sf"/>
</dbReference>
<dbReference type="InterPro" id="IPR007809">
    <property type="entry name" value="FlgN-like"/>
</dbReference>
<dbReference type="Proteomes" id="UP000198771">
    <property type="component" value="Unassembled WGS sequence"/>
</dbReference>
<comment type="similarity">
    <text evidence="2">Belongs to the FlgN family.</text>
</comment>
<organism evidence="4 5">
    <name type="scientific">Desulfonatronum thiosulfatophilum</name>
    <dbReference type="NCBI Taxonomy" id="617002"/>
    <lineage>
        <taxon>Bacteria</taxon>
        <taxon>Pseudomonadati</taxon>
        <taxon>Thermodesulfobacteriota</taxon>
        <taxon>Desulfovibrionia</taxon>
        <taxon>Desulfovibrionales</taxon>
        <taxon>Desulfonatronaceae</taxon>
        <taxon>Desulfonatronum</taxon>
    </lineage>
</organism>
<dbReference type="OrthoDB" id="5453528at2"/>
<dbReference type="GO" id="GO:0044780">
    <property type="term" value="P:bacterial-type flagellum assembly"/>
    <property type="evidence" value="ECO:0007669"/>
    <property type="project" value="InterPro"/>
</dbReference>
<dbReference type="AlphaFoldDB" id="A0A1G6DIA3"/>
<name>A0A1G6DIA3_9BACT</name>
<comment type="function">
    <text evidence="1">Required for the efficient initiation of filament assembly.</text>
</comment>
<keyword evidence="5" id="KW-1185">Reference proteome</keyword>
<protein>
    <submittedName>
        <fullName evidence="4">FlgN protein</fullName>
    </submittedName>
</protein>
<evidence type="ECO:0000256" key="1">
    <source>
        <dbReference type="ARBA" id="ARBA00002397"/>
    </source>
</evidence>
<dbReference type="STRING" id="617002.SAMN05660653_02162"/>
<dbReference type="SUPFAM" id="SSF140566">
    <property type="entry name" value="FlgN-like"/>
    <property type="match status" value="1"/>
</dbReference>
<keyword evidence="3" id="KW-1005">Bacterial flagellum biogenesis</keyword>
<reference evidence="4 5" key="1">
    <citation type="submission" date="2016-10" db="EMBL/GenBank/DDBJ databases">
        <authorList>
            <person name="de Groot N.N."/>
        </authorList>
    </citation>
    <scope>NUCLEOTIDE SEQUENCE [LARGE SCALE GENOMIC DNA]</scope>
    <source>
        <strain evidence="4 5">ASO4-2</strain>
    </source>
</reference>
<proteinExistence type="inferred from homology"/>
<evidence type="ECO:0000256" key="3">
    <source>
        <dbReference type="ARBA" id="ARBA00022795"/>
    </source>
</evidence>
<accession>A0A1G6DIA3</accession>
<evidence type="ECO:0000313" key="4">
    <source>
        <dbReference type="EMBL" id="SDB44904.1"/>
    </source>
</evidence>
<dbReference type="EMBL" id="FMXO01000012">
    <property type="protein sequence ID" value="SDB44904.1"/>
    <property type="molecule type" value="Genomic_DNA"/>
</dbReference>
<evidence type="ECO:0000256" key="2">
    <source>
        <dbReference type="ARBA" id="ARBA00007703"/>
    </source>
</evidence>
<dbReference type="Pfam" id="PF05130">
    <property type="entry name" value="FlgN"/>
    <property type="match status" value="1"/>
</dbReference>
<sequence length="159" mass="18247">MSRYVLQNLHRQKQAIFLLSHLLDEEFQHLGKGDPQSVATVEFSIQELLRQIAVERQELKRHVMDLDPSLPAIRDLPLLMEESCRDEGRDLLREIDHQEQICGRKAAQNAVTAQGLMDQNQALLDYLASQIIPKDAHTYSRHGKWHHSEGTGTLLHGRL</sequence>
<evidence type="ECO:0000313" key="5">
    <source>
        <dbReference type="Proteomes" id="UP000198771"/>
    </source>
</evidence>
<gene>
    <name evidence="4" type="ORF">SAMN05660653_02162</name>
</gene>